<comment type="caution">
    <text evidence="1">The sequence shown here is derived from an EMBL/GenBank/DDBJ whole genome shotgun (WGS) entry which is preliminary data.</text>
</comment>
<dbReference type="GO" id="GO:0033499">
    <property type="term" value="P:galactose catabolic process via UDP-galactose, Leloir pathway"/>
    <property type="evidence" value="ECO:0007669"/>
    <property type="project" value="TreeGrafter"/>
</dbReference>
<dbReference type="SUPFAM" id="SSF74650">
    <property type="entry name" value="Galactose mutarotase-like"/>
    <property type="match status" value="1"/>
</dbReference>
<dbReference type="PANTHER" id="PTHR10091:SF0">
    <property type="entry name" value="GALACTOSE MUTAROTASE"/>
    <property type="match status" value="1"/>
</dbReference>
<dbReference type="GO" id="GO:0006006">
    <property type="term" value="P:glucose metabolic process"/>
    <property type="evidence" value="ECO:0007669"/>
    <property type="project" value="TreeGrafter"/>
</dbReference>
<dbReference type="PANTHER" id="PTHR10091">
    <property type="entry name" value="ALDOSE-1-EPIMERASE"/>
    <property type="match status" value="1"/>
</dbReference>
<organism evidence="1 2">
    <name type="scientific">Aeriscardovia aeriphila</name>
    <dbReference type="NCBI Taxonomy" id="218139"/>
    <lineage>
        <taxon>Bacteria</taxon>
        <taxon>Bacillati</taxon>
        <taxon>Actinomycetota</taxon>
        <taxon>Actinomycetes</taxon>
        <taxon>Bifidobacteriales</taxon>
        <taxon>Bifidobacteriaceae</taxon>
        <taxon>Aeriscardovia</taxon>
    </lineage>
</organism>
<dbReference type="RefSeq" id="WP_094689744.1">
    <property type="nucleotide sequence ID" value="NZ_JACBYZ010000001.1"/>
</dbReference>
<dbReference type="InterPro" id="IPR014718">
    <property type="entry name" value="GH-type_carb-bd"/>
</dbReference>
<proteinExistence type="predicted"/>
<dbReference type="InterPro" id="IPR008183">
    <property type="entry name" value="Aldose_1/G6P_1-epimerase"/>
</dbReference>
<accession>A0A261FAQ9</accession>
<dbReference type="Proteomes" id="UP000228976">
    <property type="component" value="Unassembled WGS sequence"/>
</dbReference>
<dbReference type="GO" id="GO:0030246">
    <property type="term" value="F:carbohydrate binding"/>
    <property type="evidence" value="ECO:0007669"/>
    <property type="project" value="InterPro"/>
</dbReference>
<reference evidence="1 2" key="1">
    <citation type="journal article" date="2017" name="BMC Genomics">
        <title>Comparative genomic and phylogenomic analyses of the Bifidobacteriaceae family.</title>
        <authorList>
            <person name="Lugli G.A."/>
            <person name="Milani C."/>
            <person name="Turroni F."/>
            <person name="Duranti S."/>
            <person name="Mancabelli L."/>
            <person name="Mangifesta M."/>
            <person name="Ferrario C."/>
            <person name="Modesto M."/>
            <person name="Mattarelli P."/>
            <person name="Jiri K."/>
            <person name="van Sinderen D."/>
            <person name="Ventura M."/>
        </authorList>
    </citation>
    <scope>NUCLEOTIDE SEQUENCE [LARGE SCALE GENOMIC DNA]</scope>
    <source>
        <strain evidence="1 2">LMG 21773</strain>
    </source>
</reference>
<dbReference type="Gene3D" id="2.70.98.10">
    <property type="match status" value="1"/>
</dbReference>
<dbReference type="CDD" id="cd09022">
    <property type="entry name" value="Aldose_epim_Ec_YihR"/>
    <property type="match status" value="1"/>
</dbReference>
<dbReference type="OrthoDB" id="4739604at2"/>
<dbReference type="EMBL" id="MWWU01000002">
    <property type="protein sequence ID" value="OZG56188.1"/>
    <property type="molecule type" value="Genomic_DNA"/>
</dbReference>
<name>A0A261FAQ9_9BIFI</name>
<sequence length="319" mass="35092">MTQLTKPLTGNQYTITHGDYKATVCEQGGILRQLSWKGKNLLAGFDPDKPVPCCNGYMLIPYPNRIEGGSYTFEGKDYQFPIDEVTRHNAIHGLGYRSMWSLVALRDDAVELEWRNSAALESYPFAVSATITYRMSDEGLSLTMTVHNNGDVDAPWAFGIHPWISNGKDLYGNDPIMAQDDLCSLKLGARKRVLVNENLIPTGESVDVAGSEYDFLELTSLKGKVLDDAFEDVVRDERGHSQAVFTRPDGISVTLDGDETVTSWQVCNGFGFPADKHPSGVAIEPMTGYANAFKTGKNLVVVKPSESFATTITFSAEQN</sequence>
<protein>
    <submittedName>
        <fullName evidence="1">Aldose epimerase</fullName>
    </submittedName>
</protein>
<dbReference type="InterPro" id="IPR011013">
    <property type="entry name" value="Gal_mutarotase_sf_dom"/>
</dbReference>
<dbReference type="GO" id="GO:0004034">
    <property type="term" value="F:aldose 1-epimerase activity"/>
    <property type="evidence" value="ECO:0007669"/>
    <property type="project" value="TreeGrafter"/>
</dbReference>
<evidence type="ECO:0000313" key="2">
    <source>
        <dbReference type="Proteomes" id="UP000228976"/>
    </source>
</evidence>
<keyword evidence="2" id="KW-1185">Reference proteome</keyword>
<gene>
    <name evidence="1" type="ORF">AEAE_0676</name>
</gene>
<evidence type="ECO:0000313" key="1">
    <source>
        <dbReference type="EMBL" id="OZG56188.1"/>
    </source>
</evidence>
<dbReference type="Pfam" id="PF01263">
    <property type="entry name" value="Aldose_epim"/>
    <property type="match status" value="1"/>
</dbReference>
<dbReference type="InterPro" id="IPR037480">
    <property type="entry name" value="YihR-like"/>
</dbReference>
<dbReference type="AlphaFoldDB" id="A0A261FAQ9"/>